<dbReference type="Pfam" id="PF10646">
    <property type="entry name" value="Germane"/>
    <property type="match status" value="1"/>
</dbReference>
<dbReference type="EMBL" id="FQXP01000007">
    <property type="protein sequence ID" value="SHH96067.1"/>
    <property type="molecule type" value="Genomic_DNA"/>
</dbReference>
<evidence type="ECO:0000259" key="2">
    <source>
        <dbReference type="SMART" id="SM00909"/>
    </source>
</evidence>
<feature type="chain" id="PRO_5012500130" evidence="1">
    <location>
        <begin position="25"/>
        <end position="189"/>
    </location>
</feature>
<dbReference type="SMART" id="SM00909">
    <property type="entry name" value="Germane"/>
    <property type="match status" value="1"/>
</dbReference>
<feature type="signal peptide" evidence="1">
    <location>
        <begin position="1"/>
        <end position="24"/>
    </location>
</feature>
<gene>
    <name evidence="3" type="ORF">SAMN02745196_02100</name>
</gene>
<accession>A0A1M5X8A7</accession>
<keyword evidence="4" id="KW-1185">Reference proteome</keyword>
<dbReference type="OrthoDB" id="1935495at2"/>
<keyword evidence="1" id="KW-0732">Signal</keyword>
<reference evidence="3 4" key="1">
    <citation type="submission" date="2016-11" db="EMBL/GenBank/DDBJ databases">
        <authorList>
            <person name="Jaros S."/>
            <person name="Januszkiewicz K."/>
            <person name="Wedrychowicz H."/>
        </authorList>
    </citation>
    <scope>NUCLEOTIDE SEQUENCE [LARGE SCALE GENOMIC DNA]</scope>
    <source>
        <strain evidence="3 4">DSM 3089</strain>
    </source>
</reference>
<dbReference type="STRING" id="1121306.SAMN02745196_02100"/>
<organism evidence="3 4">
    <name type="scientific">Clostridium collagenovorans DSM 3089</name>
    <dbReference type="NCBI Taxonomy" id="1121306"/>
    <lineage>
        <taxon>Bacteria</taxon>
        <taxon>Bacillati</taxon>
        <taxon>Bacillota</taxon>
        <taxon>Clostridia</taxon>
        <taxon>Eubacteriales</taxon>
        <taxon>Clostridiaceae</taxon>
        <taxon>Clostridium</taxon>
    </lineage>
</organism>
<feature type="domain" description="GerMN" evidence="2">
    <location>
        <begin position="81"/>
        <end position="168"/>
    </location>
</feature>
<dbReference type="Proteomes" id="UP000184526">
    <property type="component" value="Unassembled WGS sequence"/>
</dbReference>
<name>A0A1M5X8A7_9CLOT</name>
<evidence type="ECO:0000313" key="4">
    <source>
        <dbReference type="Proteomes" id="UP000184526"/>
    </source>
</evidence>
<evidence type="ECO:0000313" key="3">
    <source>
        <dbReference type="EMBL" id="SHH96067.1"/>
    </source>
</evidence>
<evidence type="ECO:0000256" key="1">
    <source>
        <dbReference type="SAM" id="SignalP"/>
    </source>
</evidence>
<dbReference type="AlphaFoldDB" id="A0A1M5X8A7"/>
<dbReference type="InterPro" id="IPR019606">
    <property type="entry name" value="GerMN"/>
</dbReference>
<dbReference type="RefSeq" id="WP_072831966.1">
    <property type="nucleotide sequence ID" value="NZ_FQXP01000007.1"/>
</dbReference>
<proteinExistence type="predicted"/>
<protein>
    <submittedName>
        <fullName evidence="3">Sporulation and spore germination</fullName>
    </submittedName>
</protein>
<dbReference type="PROSITE" id="PS51257">
    <property type="entry name" value="PROKAR_LIPOPROTEIN"/>
    <property type="match status" value="1"/>
</dbReference>
<sequence>MKKLTTILLMVTMVMTLLMLTACNKDDKGSINTKEKIENLKLPMEKEDLVDMNLYFDASKDGSKEELGKEERLANKEEFLGQLIIQELIKGPSVKSELQPILPKDTRLVSFSIKDGIANINFSKEAKVEMTKSKENACLKGISKSLSQLPGIEKVQILIESKNVDTLGGNYDISTPFDSKAIDSRLIKK</sequence>